<keyword evidence="4" id="KW-0812">Transmembrane</keyword>
<proteinExistence type="predicted"/>
<dbReference type="Gene3D" id="1.20.5.1930">
    <property type="match status" value="1"/>
</dbReference>
<dbReference type="InterPro" id="IPR011712">
    <property type="entry name" value="Sig_transdc_His_kin_sub3_dim/P"/>
</dbReference>
<feature type="transmembrane region" description="Helical" evidence="4">
    <location>
        <begin position="47"/>
        <end position="68"/>
    </location>
</feature>
<dbReference type="GO" id="GO:0046983">
    <property type="term" value="F:protein dimerization activity"/>
    <property type="evidence" value="ECO:0007669"/>
    <property type="project" value="InterPro"/>
</dbReference>
<feature type="domain" description="Signal transduction histidine kinase subgroup 3 dimerisation and phosphoacceptor" evidence="6">
    <location>
        <begin position="182"/>
        <end position="252"/>
    </location>
</feature>
<dbReference type="Gene3D" id="3.30.565.10">
    <property type="entry name" value="Histidine kinase-like ATPase, C-terminal domain"/>
    <property type="match status" value="1"/>
</dbReference>
<evidence type="ECO:0000259" key="6">
    <source>
        <dbReference type="Pfam" id="PF07730"/>
    </source>
</evidence>
<dbReference type="Proteomes" id="UP000289437">
    <property type="component" value="Unassembled WGS sequence"/>
</dbReference>
<dbReference type="EMBL" id="RDSM01000001">
    <property type="protein sequence ID" value="RXH58730.1"/>
    <property type="molecule type" value="Genomic_DNA"/>
</dbReference>
<feature type="domain" description="Histidine kinase/HSP90-like ATPase" evidence="5">
    <location>
        <begin position="286"/>
        <end position="369"/>
    </location>
</feature>
<organism evidence="7 8">
    <name type="scientific">Granulicella sibirica</name>
    <dbReference type="NCBI Taxonomy" id="2479048"/>
    <lineage>
        <taxon>Bacteria</taxon>
        <taxon>Pseudomonadati</taxon>
        <taxon>Acidobacteriota</taxon>
        <taxon>Terriglobia</taxon>
        <taxon>Terriglobales</taxon>
        <taxon>Acidobacteriaceae</taxon>
        <taxon>Granulicella</taxon>
    </lineage>
</organism>
<dbReference type="InterPro" id="IPR050482">
    <property type="entry name" value="Sensor_HK_TwoCompSys"/>
</dbReference>
<evidence type="ECO:0000256" key="2">
    <source>
        <dbReference type="ARBA" id="ARBA00022777"/>
    </source>
</evidence>
<dbReference type="PANTHER" id="PTHR24421:SF63">
    <property type="entry name" value="SENSOR HISTIDINE KINASE DESK"/>
    <property type="match status" value="1"/>
</dbReference>
<keyword evidence="3" id="KW-0902">Two-component regulatory system</keyword>
<evidence type="ECO:0000313" key="8">
    <source>
        <dbReference type="Proteomes" id="UP000289437"/>
    </source>
</evidence>
<evidence type="ECO:0000256" key="3">
    <source>
        <dbReference type="ARBA" id="ARBA00023012"/>
    </source>
</evidence>
<dbReference type="InterPro" id="IPR036890">
    <property type="entry name" value="HATPase_C_sf"/>
</dbReference>
<dbReference type="AlphaFoldDB" id="A0A4Q0T7N7"/>
<dbReference type="CDD" id="cd16917">
    <property type="entry name" value="HATPase_UhpB-NarQ-NarX-like"/>
    <property type="match status" value="1"/>
</dbReference>
<reference evidence="8" key="2">
    <citation type="submission" date="2019-02" db="EMBL/GenBank/DDBJ databases">
        <title>Granulicella sibirica sp. nov., a psychrotolerant acidobacterium isolated from an organic soil layer in forested tundra, West Siberia.</title>
        <authorList>
            <person name="Oshkin I.Y."/>
            <person name="Kulichevskaya I.S."/>
            <person name="Rijpstra W.I.C."/>
            <person name="Sinninghe Damste J.S."/>
            <person name="Rakitin A.L."/>
            <person name="Ravin N.V."/>
            <person name="Dedysh S.N."/>
        </authorList>
    </citation>
    <scope>NUCLEOTIDE SEQUENCE [LARGE SCALE GENOMIC DNA]</scope>
    <source>
        <strain evidence="8">AF10</strain>
    </source>
</reference>
<keyword evidence="2" id="KW-0418">Kinase</keyword>
<comment type="caution">
    <text evidence="7">The sequence shown here is derived from an EMBL/GenBank/DDBJ whole genome shotgun (WGS) entry which is preliminary data.</text>
</comment>
<protein>
    <submittedName>
        <fullName evidence="7">Two-component system sensor protein</fullName>
    </submittedName>
</protein>
<evidence type="ECO:0000256" key="4">
    <source>
        <dbReference type="SAM" id="Phobius"/>
    </source>
</evidence>
<name>A0A4Q0T7N7_9BACT</name>
<dbReference type="Pfam" id="PF02518">
    <property type="entry name" value="HATPase_c"/>
    <property type="match status" value="1"/>
</dbReference>
<evidence type="ECO:0000313" key="7">
    <source>
        <dbReference type="EMBL" id="RXH58730.1"/>
    </source>
</evidence>
<dbReference type="Pfam" id="PF07730">
    <property type="entry name" value="HisKA_3"/>
    <property type="match status" value="1"/>
</dbReference>
<feature type="transmembrane region" description="Helical" evidence="4">
    <location>
        <begin position="131"/>
        <end position="152"/>
    </location>
</feature>
<feature type="transmembrane region" description="Helical" evidence="4">
    <location>
        <begin position="97"/>
        <end position="119"/>
    </location>
</feature>
<gene>
    <name evidence="7" type="ORF">GRAN_2040</name>
</gene>
<keyword evidence="4" id="KW-1133">Transmembrane helix</keyword>
<keyword evidence="1" id="KW-0808">Transferase</keyword>
<feature type="transmembrane region" description="Helical" evidence="4">
    <location>
        <begin position="74"/>
        <end position="90"/>
    </location>
</feature>
<dbReference type="InterPro" id="IPR003594">
    <property type="entry name" value="HATPase_dom"/>
</dbReference>
<dbReference type="PANTHER" id="PTHR24421">
    <property type="entry name" value="NITRATE/NITRITE SENSOR PROTEIN NARX-RELATED"/>
    <property type="match status" value="1"/>
</dbReference>
<dbReference type="SUPFAM" id="SSF55874">
    <property type="entry name" value="ATPase domain of HSP90 chaperone/DNA topoisomerase II/histidine kinase"/>
    <property type="match status" value="1"/>
</dbReference>
<reference evidence="7 8" key="1">
    <citation type="submission" date="2018-11" db="EMBL/GenBank/DDBJ databases">
        <authorList>
            <person name="Mardanov A.V."/>
            <person name="Ravin N.V."/>
            <person name="Dedysh S.N."/>
        </authorList>
    </citation>
    <scope>NUCLEOTIDE SEQUENCE [LARGE SCALE GENOMIC DNA]</scope>
    <source>
        <strain evidence="7 8">AF10</strain>
    </source>
</reference>
<keyword evidence="8" id="KW-1185">Reference proteome</keyword>
<accession>A0A4Q0T7N7</accession>
<evidence type="ECO:0000256" key="1">
    <source>
        <dbReference type="ARBA" id="ARBA00022679"/>
    </source>
</evidence>
<dbReference type="OrthoDB" id="9797605at2"/>
<dbReference type="GO" id="GO:0000155">
    <property type="term" value="F:phosphorelay sensor kinase activity"/>
    <property type="evidence" value="ECO:0007669"/>
    <property type="project" value="InterPro"/>
</dbReference>
<dbReference type="GO" id="GO:0016020">
    <property type="term" value="C:membrane"/>
    <property type="evidence" value="ECO:0007669"/>
    <property type="project" value="InterPro"/>
</dbReference>
<evidence type="ECO:0000259" key="5">
    <source>
        <dbReference type="Pfam" id="PF02518"/>
    </source>
</evidence>
<dbReference type="RefSeq" id="WP_161570917.1">
    <property type="nucleotide sequence ID" value="NZ_RDSM01000001.1"/>
</dbReference>
<sequence>MYQIEDRTRNSVKSLGEGPQSKRDYIWLAYSIFFFIDPVMNHNRTYWIENIVLYLVFLGVYVGCMQAVTTRTSLYWVPGFTILGLIAYPINGGASSFFVYTAAILPMCISSMPLVAALLIGQSGLVIAEGIYFHLNWLSIGSTIGFIAVIGVSNSFVGQQKRADAKLRMAHEEIEQLAAMAERERIARDLHDVLGHTLSVVVLKAELAGRLLKDGPSQDVARAMREIGDVEATGRTALKEVREAIGGYRSQGLAAELELARRTLDAAGVALRCEAKAAKEMTVTQETVLSLAVREAVTNIVRHAEASVCRVSLATEGGFHALKVEDDGTHKVEREGNGLRGMRERVDALGGVFLLESGKGTRLMIRLPIVEAAR</sequence>
<keyword evidence="4" id="KW-0472">Membrane</keyword>